<protein>
    <recommendedName>
        <fullName evidence="8">NACHT domain-containing protein</fullName>
    </recommendedName>
</protein>
<dbReference type="InterPro" id="IPR054471">
    <property type="entry name" value="GPIID_WHD"/>
</dbReference>
<dbReference type="Pfam" id="PF24809">
    <property type="entry name" value="DUF7708"/>
    <property type="match status" value="1"/>
</dbReference>
<dbReference type="SMART" id="SM00248">
    <property type="entry name" value="ANK"/>
    <property type="match status" value="3"/>
</dbReference>
<name>A0AAV9U1W9_9PEZI</name>
<evidence type="ECO:0000313" key="6">
    <source>
        <dbReference type="EMBL" id="KAK6334035.1"/>
    </source>
</evidence>
<dbReference type="Proteomes" id="UP001375240">
    <property type="component" value="Unassembled WGS sequence"/>
</dbReference>
<keyword evidence="1" id="KW-0677">Repeat</keyword>
<gene>
    <name evidence="6" type="ORF">TWF696_002541</name>
</gene>
<dbReference type="InterPro" id="IPR056884">
    <property type="entry name" value="NPHP3-like_N"/>
</dbReference>
<dbReference type="InterPro" id="IPR036770">
    <property type="entry name" value="Ankyrin_rpt-contain_sf"/>
</dbReference>
<feature type="domain" description="GPI inositol-deacylase winged helix" evidence="3">
    <location>
        <begin position="561"/>
        <end position="650"/>
    </location>
</feature>
<evidence type="ECO:0000256" key="1">
    <source>
        <dbReference type="ARBA" id="ARBA00022737"/>
    </source>
</evidence>
<dbReference type="SUPFAM" id="SSF52540">
    <property type="entry name" value="P-loop containing nucleoside triphosphate hydrolases"/>
    <property type="match status" value="1"/>
</dbReference>
<dbReference type="Pfam" id="PF22939">
    <property type="entry name" value="WHD_GPIID"/>
    <property type="match status" value="1"/>
</dbReference>
<evidence type="ECO:0000256" key="2">
    <source>
        <dbReference type="PROSITE-ProRule" id="PRU00023"/>
    </source>
</evidence>
<dbReference type="PROSITE" id="PS50297">
    <property type="entry name" value="ANK_REP_REGION"/>
    <property type="match status" value="1"/>
</dbReference>
<evidence type="ECO:0008006" key="8">
    <source>
        <dbReference type="Google" id="ProtNLM"/>
    </source>
</evidence>
<evidence type="ECO:0000313" key="7">
    <source>
        <dbReference type="Proteomes" id="UP001375240"/>
    </source>
</evidence>
<sequence>MSTRGRQLLEEAVANFRDTLQPDDKKAFERLPHPTAEDVTNLVRDVDERLSQKQKRRRTLQNSSFATFVQSIQQFAGIIDTCVQSNPEIAALVWGGMKFVLLAFSNYLKYLEEITNMCEQMGRLCPQYERFSKLFPTHIELQDSICEFYAIVVDFFREALLFLYSSAFKQFAIATFRPFSDKFSDTIRLLGLVSETVEREITYSSQQEEHIERINNASARTQARDFYNVARIAFHDIQEDRIKLSEEARRSKRERVLRNICDYPYYFDFTNNLYKRLEASGRWIFDTAEYKAWLDFPKSSGLWYHAIPGFGKSVLTAGVVESLLDTSKSARIRHNVSYFFCAYTAATSLSARTIISSILHQLFYYSNNLSQDLMDDLESHFNDKNSSSRALLPDISRFIIRILNENKARNFIIIDGVDECNDKERGSVLRILKQVLTDTPENLKILISSRGSQDIARALKEFHQLDLSTSNQQDIELFIAQTLRDKELEGQLPEIPQDLFDKIKVFLAENAKGLFLWVDLQIIEICKEARAEDIEAALPGLPRDLDELYNRVLDRIRQQRRPEVARRIFRWMAYAMRPLTLDELKEAIAIDDPQSSSWASLQRQTEMDDAKWLQNCENLVVVNKYNKTVQFAHSTVKEFLESEQLEHSNFRLLHSDHKRLADACIKYFKLPEIIGQQGAYERMVSKDQVWNTRSLFTVEPRDTWTGWLARKAYEYATTPAMGSSMTSNSALVRKKSTARITLARSFKAVLQTYTFLEYASGNWLRHYCDFYRSPEPSAAACSGLKFLESEYLLDLTMQKYHSIRYPWQNYISPDSTTPREDIYNLLDWSLQEKVPFIFDVLDLDATLHPQPGRYTMMASVLSKFGSKDTIDKILMDYWFEADTSSDKAERNRFERIFCNLEAGVFPWTPPFNAILKSVASDLQQDGSQITKHPLYKDPSILCNLLYNACETGNVPFFTQWIDFVQVMPGVFRRNNPNAFPNGDFSITKHLDLATYERIVSGTIASGCLDIFHTLHRDAFAEFTRGLSIESRSKLLHQAVDSEKVEFFSLLMQYHGVAAHYDAGHQPSLAQKAILYGNADLFKICVRRDDHLTARSKTNRLYPIQIAAITNNMEIMNLIQPFLNKRNVDATAPGTSNTALTYAIKNHNLEMVQLLIDAGADSLIESNKPTLPEGVLTRPEKWNFPLLQFLDDPDPDIANILLQNPYLVSRLVKYMHPDFKLFEDPWTRFVQDAALEEEDLSFGSSDDSRTQTRNKIYQRVAPDLYVQ</sequence>
<dbReference type="InterPro" id="IPR056125">
    <property type="entry name" value="DUF7708"/>
</dbReference>
<evidence type="ECO:0000259" key="3">
    <source>
        <dbReference type="Pfam" id="PF22939"/>
    </source>
</evidence>
<keyword evidence="2" id="KW-0040">ANK repeat</keyword>
<dbReference type="PROSITE" id="PS50088">
    <property type="entry name" value="ANK_REPEAT"/>
    <property type="match status" value="1"/>
</dbReference>
<dbReference type="InterPro" id="IPR027417">
    <property type="entry name" value="P-loop_NTPase"/>
</dbReference>
<organism evidence="6 7">
    <name type="scientific">Orbilia brochopaga</name>
    <dbReference type="NCBI Taxonomy" id="3140254"/>
    <lineage>
        <taxon>Eukaryota</taxon>
        <taxon>Fungi</taxon>
        <taxon>Dikarya</taxon>
        <taxon>Ascomycota</taxon>
        <taxon>Pezizomycotina</taxon>
        <taxon>Orbiliomycetes</taxon>
        <taxon>Orbiliales</taxon>
        <taxon>Orbiliaceae</taxon>
        <taxon>Orbilia</taxon>
    </lineage>
</organism>
<reference evidence="6 7" key="1">
    <citation type="submission" date="2019-10" db="EMBL/GenBank/DDBJ databases">
        <authorList>
            <person name="Palmer J.M."/>
        </authorList>
    </citation>
    <scope>NUCLEOTIDE SEQUENCE [LARGE SCALE GENOMIC DNA]</scope>
    <source>
        <strain evidence="6 7">TWF696</strain>
    </source>
</reference>
<dbReference type="SUPFAM" id="SSF48403">
    <property type="entry name" value="Ankyrin repeat"/>
    <property type="match status" value="1"/>
</dbReference>
<evidence type="ECO:0000259" key="4">
    <source>
        <dbReference type="Pfam" id="PF24809"/>
    </source>
</evidence>
<evidence type="ECO:0000259" key="5">
    <source>
        <dbReference type="Pfam" id="PF24883"/>
    </source>
</evidence>
<dbReference type="Pfam" id="PF12796">
    <property type="entry name" value="Ank_2"/>
    <property type="match status" value="1"/>
</dbReference>
<dbReference type="PANTHER" id="PTHR10039">
    <property type="entry name" value="AMELOGENIN"/>
    <property type="match status" value="1"/>
</dbReference>
<feature type="repeat" description="ANK" evidence="2">
    <location>
        <begin position="1134"/>
        <end position="1166"/>
    </location>
</feature>
<comment type="caution">
    <text evidence="6">The sequence shown here is derived from an EMBL/GenBank/DDBJ whole genome shotgun (WGS) entry which is preliminary data.</text>
</comment>
<accession>A0AAV9U1W9</accession>
<dbReference type="EMBL" id="JAVHNQ010000013">
    <property type="protein sequence ID" value="KAK6334035.1"/>
    <property type="molecule type" value="Genomic_DNA"/>
</dbReference>
<dbReference type="Gene3D" id="1.25.40.20">
    <property type="entry name" value="Ankyrin repeat-containing domain"/>
    <property type="match status" value="1"/>
</dbReference>
<feature type="domain" description="Nephrocystin 3-like N-terminal" evidence="5">
    <location>
        <begin position="280"/>
        <end position="450"/>
    </location>
</feature>
<feature type="domain" description="DUF7708" evidence="4">
    <location>
        <begin position="65"/>
        <end position="208"/>
    </location>
</feature>
<dbReference type="AlphaFoldDB" id="A0AAV9U1W9"/>
<keyword evidence="7" id="KW-1185">Reference proteome</keyword>
<dbReference type="Gene3D" id="3.40.50.300">
    <property type="entry name" value="P-loop containing nucleotide triphosphate hydrolases"/>
    <property type="match status" value="1"/>
</dbReference>
<proteinExistence type="predicted"/>
<dbReference type="InterPro" id="IPR002110">
    <property type="entry name" value="Ankyrin_rpt"/>
</dbReference>
<dbReference type="Pfam" id="PF24883">
    <property type="entry name" value="NPHP3_N"/>
    <property type="match status" value="1"/>
</dbReference>